<feature type="transmembrane region" description="Helical" evidence="1">
    <location>
        <begin position="258"/>
        <end position="281"/>
    </location>
</feature>
<proteinExistence type="predicted"/>
<evidence type="ECO:0000313" key="2">
    <source>
        <dbReference type="EMBL" id="QDT17968.1"/>
    </source>
</evidence>
<gene>
    <name evidence="2" type="ORF">CA12_41060</name>
</gene>
<dbReference type="OrthoDB" id="278173at2"/>
<name>A0A517PF20_9PLAN</name>
<keyword evidence="1" id="KW-1133">Transmembrane helix</keyword>
<protein>
    <submittedName>
        <fullName evidence="2">Double zinc ribbon</fullName>
    </submittedName>
</protein>
<evidence type="ECO:0000256" key="1">
    <source>
        <dbReference type="SAM" id="Phobius"/>
    </source>
</evidence>
<dbReference type="Proteomes" id="UP000318741">
    <property type="component" value="Chromosome"/>
</dbReference>
<keyword evidence="1" id="KW-0812">Transmembrane</keyword>
<feature type="transmembrane region" description="Helical" evidence="1">
    <location>
        <begin position="219"/>
        <end position="246"/>
    </location>
</feature>
<reference evidence="2 3" key="1">
    <citation type="submission" date="2019-02" db="EMBL/GenBank/DDBJ databases">
        <title>Deep-cultivation of Planctomycetes and their phenomic and genomic characterization uncovers novel biology.</title>
        <authorList>
            <person name="Wiegand S."/>
            <person name="Jogler M."/>
            <person name="Boedeker C."/>
            <person name="Pinto D."/>
            <person name="Vollmers J."/>
            <person name="Rivas-Marin E."/>
            <person name="Kohn T."/>
            <person name="Peeters S.H."/>
            <person name="Heuer A."/>
            <person name="Rast P."/>
            <person name="Oberbeckmann S."/>
            <person name="Bunk B."/>
            <person name="Jeske O."/>
            <person name="Meyerdierks A."/>
            <person name="Storesund J.E."/>
            <person name="Kallscheuer N."/>
            <person name="Luecker S."/>
            <person name="Lage O.M."/>
            <person name="Pohl T."/>
            <person name="Merkel B.J."/>
            <person name="Hornburger P."/>
            <person name="Mueller R.-W."/>
            <person name="Bruemmer F."/>
            <person name="Labrenz M."/>
            <person name="Spormann A.M."/>
            <person name="Op den Camp H."/>
            <person name="Overmann J."/>
            <person name="Amann R."/>
            <person name="Jetten M.S.M."/>
            <person name="Mascher T."/>
            <person name="Medema M.H."/>
            <person name="Devos D.P."/>
            <person name="Kaster A.-K."/>
            <person name="Ovreas L."/>
            <person name="Rohde M."/>
            <person name="Galperin M.Y."/>
            <person name="Jogler C."/>
        </authorList>
    </citation>
    <scope>NUCLEOTIDE SEQUENCE [LARGE SCALE GENOMIC DNA]</scope>
    <source>
        <strain evidence="2 3">CA12</strain>
    </source>
</reference>
<feature type="transmembrane region" description="Helical" evidence="1">
    <location>
        <begin position="121"/>
        <end position="153"/>
    </location>
</feature>
<sequence>MTSPKIEFHCETCGKSLRAPISKAGAEADCPQCGDRVRVPNAPLAEDGGDDDRDAAILCPVCGERSSPDAVACPSCGELLGDLGDRPDDRLRHEGRSGPTEVTLGSVWTAAFEDWKEHFGILLASVLLAIAISFGTFFTLYMGLGVAMIVGMAAAGGGGGPPNEVVIGVIMVGWMVLLFVAIVVVNSWMTLGLAGLHLEAVRGRPELSTLFRPPGIWRMMLCSVIVAVFAYVLAAIPTVGAMYLIFDGAGGGPPGGGMIALMLLGYLIPVAVYGGVFLLFWPVPFLCVDRPDVGHVKPLWWSLKMPAGSWGGHLAVGGAAYGLLFLGALPCGVGLPFTGPLAGLLLAHAYDRFDRAETDARGPRVLDPEGVI</sequence>
<keyword evidence="1" id="KW-0472">Membrane</keyword>
<dbReference type="EMBL" id="CP036265">
    <property type="protein sequence ID" value="QDT17968.1"/>
    <property type="molecule type" value="Genomic_DNA"/>
</dbReference>
<organism evidence="2 3">
    <name type="scientific">Alienimonas californiensis</name>
    <dbReference type="NCBI Taxonomy" id="2527989"/>
    <lineage>
        <taxon>Bacteria</taxon>
        <taxon>Pseudomonadati</taxon>
        <taxon>Planctomycetota</taxon>
        <taxon>Planctomycetia</taxon>
        <taxon>Planctomycetales</taxon>
        <taxon>Planctomycetaceae</taxon>
        <taxon>Alienimonas</taxon>
    </lineage>
</organism>
<dbReference type="KEGG" id="acaf:CA12_41060"/>
<keyword evidence="3" id="KW-1185">Reference proteome</keyword>
<accession>A0A517PF20</accession>
<dbReference type="RefSeq" id="WP_145360954.1">
    <property type="nucleotide sequence ID" value="NZ_CP036265.1"/>
</dbReference>
<evidence type="ECO:0000313" key="3">
    <source>
        <dbReference type="Proteomes" id="UP000318741"/>
    </source>
</evidence>
<feature type="transmembrane region" description="Helical" evidence="1">
    <location>
        <begin position="165"/>
        <end position="198"/>
    </location>
</feature>
<dbReference type="AlphaFoldDB" id="A0A517PF20"/>